<gene>
    <name evidence="4" type="ORF">GB881_04350</name>
</gene>
<dbReference type="Gene3D" id="3.40.225.10">
    <property type="entry name" value="Class II aldolase/adducin N-terminal domain"/>
    <property type="match status" value="1"/>
</dbReference>
<dbReference type="EMBL" id="WHPC01000009">
    <property type="protein sequence ID" value="MPV36287.1"/>
    <property type="molecule type" value="Genomic_DNA"/>
</dbReference>
<protein>
    <submittedName>
        <fullName evidence="4">Aldolase</fullName>
    </submittedName>
</protein>
<dbReference type="GO" id="GO:0019323">
    <property type="term" value="P:pentose catabolic process"/>
    <property type="evidence" value="ECO:0007669"/>
    <property type="project" value="TreeGrafter"/>
</dbReference>
<keyword evidence="5" id="KW-1185">Reference proteome</keyword>
<dbReference type="Proteomes" id="UP000437709">
    <property type="component" value="Unassembled WGS sequence"/>
</dbReference>
<dbReference type="RefSeq" id="WP_152196074.1">
    <property type="nucleotide sequence ID" value="NZ_VUKD01000004.1"/>
</dbReference>
<keyword evidence="1" id="KW-0479">Metal-binding</keyword>
<evidence type="ECO:0000259" key="3">
    <source>
        <dbReference type="SMART" id="SM01007"/>
    </source>
</evidence>
<evidence type="ECO:0000256" key="1">
    <source>
        <dbReference type="ARBA" id="ARBA00022723"/>
    </source>
</evidence>
<dbReference type="InterPro" id="IPR036409">
    <property type="entry name" value="Aldolase_II/adducin_N_sf"/>
</dbReference>
<dbReference type="PANTHER" id="PTHR22789">
    <property type="entry name" value="FUCULOSE PHOSPHATE ALDOLASE"/>
    <property type="match status" value="1"/>
</dbReference>
<dbReference type="SUPFAM" id="SSF53639">
    <property type="entry name" value="AraD/HMP-PK domain-like"/>
    <property type="match status" value="1"/>
</dbReference>
<dbReference type="Pfam" id="PF00596">
    <property type="entry name" value="Aldolase_II"/>
    <property type="match status" value="1"/>
</dbReference>
<dbReference type="GO" id="GO:0046872">
    <property type="term" value="F:metal ion binding"/>
    <property type="evidence" value="ECO:0007669"/>
    <property type="project" value="UniProtKB-KW"/>
</dbReference>
<organism evidence="4 5">
    <name type="scientific">Georgenia subflava</name>
    <dbReference type="NCBI Taxonomy" id="1622177"/>
    <lineage>
        <taxon>Bacteria</taxon>
        <taxon>Bacillati</taxon>
        <taxon>Actinomycetota</taxon>
        <taxon>Actinomycetes</taxon>
        <taxon>Micrococcales</taxon>
        <taxon>Bogoriellaceae</taxon>
        <taxon>Georgenia</taxon>
    </lineage>
</organism>
<dbReference type="GO" id="GO:0005829">
    <property type="term" value="C:cytosol"/>
    <property type="evidence" value="ECO:0007669"/>
    <property type="project" value="TreeGrafter"/>
</dbReference>
<dbReference type="AlphaFoldDB" id="A0A6N7EHU8"/>
<dbReference type="SMART" id="SM01007">
    <property type="entry name" value="Aldolase_II"/>
    <property type="match status" value="1"/>
</dbReference>
<dbReference type="InterPro" id="IPR050197">
    <property type="entry name" value="Aldolase_class_II_sugar_metab"/>
</dbReference>
<evidence type="ECO:0000313" key="4">
    <source>
        <dbReference type="EMBL" id="MPV36287.1"/>
    </source>
</evidence>
<reference evidence="4 5" key="1">
    <citation type="submission" date="2019-10" db="EMBL/GenBank/DDBJ databases">
        <title>Georgenia wutianyii sp. nov. and Georgenia yuyongxinii sp. nov. isolated from plateau pika (Ochotona curzoniae) in the Qinghai-Tibet plateau of China.</title>
        <authorList>
            <person name="Tian Z."/>
        </authorList>
    </citation>
    <scope>NUCLEOTIDE SEQUENCE [LARGE SCALE GENOMIC DNA]</scope>
    <source>
        <strain evidence="4 5">JCM 19765</strain>
    </source>
</reference>
<keyword evidence="2" id="KW-0456">Lyase</keyword>
<accession>A0A6N7EHU8</accession>
<evidence type="ECO:0000313" key="5">
    <source>
        <dbReference type="Proteomes" id="UP000437709"/>
    </source>
</evidence>
<dbReference type="GO" id="GO:0016832">
    <property type="term" value="F:aldehyde-lyase activity"/>
    <property type="evidence" value="ECO:0007669"/>
    <property type="project" value="TreeGrafter"/>
</dbReference>
<name>A0A6N7EHU8_9MICO</name>
<feature type="domain" description="Class II aldolase/adducin N-terminal" evidence="3">
    <location>
        <begin position="12"/>
        <end position="190"/>
    </location>
</feature>
<comment type="caution">
    <text evidence="4">The sequence shown here is derived from an EMBL/GenBank/DDBJ whole genome shotgun (WGS) entry which is preliminary data.</text>
</comment>
<evidence type="ECO:0000256" key="2">
    <source>
        <dbReference type="ARBA" id="ARBA00023239"/>
    </source>
</evidence>
<proteinExistence type="predicted"/>
<dbReference type="InterPro" id="IPR001303">
    <property type="entry name" value="Aldolase_II/adducin_N"/>
</dbReference>
<sequence>MTAGDPDANAAELLCEAGRRVVDLGLSPGSSGNISVLVDGHILISATGTSLGALRPDDLSTIGLDGALGDGPKPSKEYPLHLEMYRRETSARAVVHLHSPAATAVSCLSPWSEHSALPPITPYLVMRVGQVPRVPYAAPGSRRLAENLATVPGELRAALLANHGSITSGRDLEAAIDAAIEIEEAARIVVALCGREVDLLSRQDVDELTARYGTVWDW</sequence>
<dbReference type="PANTHER" id="PTHR22789:SF0">
    <property type="entry name" value="3-OXO-TETRONATE 4-PHOSPHATE DECARBOXYLASE-RELATED"/>
    <property type="match status" value="1"/>
</dbReference>